<evidence type="ECO:0000313" key="3">
    <source>
        <dbReference type="Proteomes" id="UP000008311"/>
    </source>
</evidence>
<dbReference type="Proteomes" id="UP000008311">
    <property type="component" value="Unassembled WGS sequence"/>
</dbReference>
<feature type="region of interest" description="Disordered" evidence="1">
    <location>
        <begin position="1"/>
        <end position="36"/>
    </location>
</feature>
<keyword evidence="3" id="KW-1185">Reference proteome</keyword>
<organism evidence="2 3">
    <name type="scientific">Ricinus communis</name>
    <name type="common">Castor bean</name>
    <dbReference type="NCBI Taxonomy" id="3988"/>
    <lineage>
        <taxon>Eukaryota</taxon>
        <taxon>Viridiplantae</taxon>
        <taxon>Streptophyta</taxon>
        <taxon>Embryophyta</taxon>
        <taxon>Tracheophyta</taxon>
        <taxon>Spermatophyta</taxon>
        <taxon>Magnoliopsida</taxon>
        <taxon>eudicotyledons</taxon>
        <taxon>Gunneridae</taxon>
        <taxon>Pentapetalae</taxon>
        <taxon>rosids</taxon>
        <taxon>fabids</taxon>
        <taxon>Malpighiales</taxon>
        <taxon>Euphorbiaceae</taxon>
        <taxon>Acalyphoideae</taxon>
        <taxon>Acalypheae</taxon>
        <taxon>Ricinus</taxon>
    </lineage>
</organism>
<sequence length="95" mass="11308">MLLHEDSSQSESVTIRGMDPQKTFHPHRPNPRTHPSEFMKKISEVTFFFYLRVSRRNCHLYGCRHRLMAKRRRWAGVEFIPPQKASKNTFISECC</sequence>
<dbReference type="AlphaFoldDB" id="B9RB73"/>
<protein>
    <submittedName>
        <fullName evidence="2">Uncharacterized protein</fullName>
    </submittedName>
</protein>
<reference evidence="3" key="1">
    <citation type="journal article" date="2010" name="Nat. Biotechnol.">
        <title>Draft genome sequence of the oilseed species Ricinus communis.</title>
        <authorList>
            <person name="Chan A.P."/>
            <person name="Crabtree J."/>
            <person name="Zhao Q."/>
            <person name="Lorenzi H."/>
            <person name="Orvis J."/>
            <person name="Puiu D."/>
            <person name="Melake-Berhan A."/>
            <person name="Jones K.M."/>
            <person name="Redman J."/>
            <person name="Chen G."/>
            <person name="Cahoon E.B."/>
            <person name="Gedil M."/>
            <person name="Stanke M."/>
            <person name="Haas B.J."/>
            <person name="Wortman J.R."/>
            <person name="Fraser-Liggett C.M."/>
            <person name="Ravel J."/>
            <person name="Rabinowicz P.D."/>
        </authorList>
    </citation>
    <scope>NUCLEOTIDE SEQUENCE [LARGE SCALE GENOMIC DNA]</scope>
    <source>
        <strain evidence="3">cv. Hale</strain>
    </source>
</reference>
<evidence type="ECO:0000313" key="2">
    <source>
        <dbReference type="EMBL" id="EEF52050.1"/>
    </source>
</evidence>
<proteinExistence type="predicted"/>
<gene>
    <name evidence="2" type="ORF">RCOM_1511970</name>
</gene>
<evidence type="ECO:0000256" key="1">
    <source>
        <dbReference type="SAM" id="MobiDB-lite"/>
    </source>
</evidence>
<dbReference type="InParanoid" id="B9RB73"/>
<accession>B9RB73</accession>
<name>B9RB73_RICCO</name>
<dbReference type="EMBL" id="EQ973773">
    <property type="protein sequence ID" value="EEF52050.1"/>
    <property type="molecule type" value="Genomic_DNA"/>
</dbReference>